<dbReference type="SUPFAM" id="SSF52833">
    <property type="entry name" value="Thioredoxin-like"/>
    <property type="match status" value="1"/>
</dbReference>
<dbReference type="GO" id="GO:0006749">
    <property type="term" value="P:glutathione metabolic process"/>
    <property type="evidence" value="ECO:0007669"/>
    <property type="project" value="TreeGrafter"/>
</dbReference>
<proteinExistence type="predicted"/>
<dbReference type="PROSITE" id="PS50404">
    <property type="entry name" value="GST_NTER"/>
    <property type="match status" value="1"/>
</dbReference>
<accession>A0A844YLC6</accession>
<dbReference type="Gene3D" id="3.40.30.10">
    <property type="entry name" value="Glutaredoxin"/>
    <property type="match status" value="1"/>
</dbReference>
<dbReference type="InterPro" id="IPR036282">
    <property type="entry name" value="Glutathione-S-Trfase_C_sf"/>
</dbReference>
<sequence>MTGLALYGHPFSSYTWKALIPLYTNGTDFEFRNVDPGHADGPANSQFVQTIHPAGKFPVLIDGDTAILEATAIVEYLSVHYSGSAPLIPEDPAAAVQVRMLDRVFDNYVMGSGQRVVNAYIAAPDHPDPTEVQAGKDGLLRAYRWIEQHIEALPLRPHVSMVTCAAAPALFYGDWVERIPEDCHRLAEYRAELLSISAVSRCVEGARTYRHYFPLGAPHRD</sequence>
<protein>
    <submittedName>
        <fullName evidence="2">Glutathione S-transferase family protein</fullName>
    </submittedName>
</protein>
<dbReference type="GO" id="GO:0006559">
    <property type="term" value="P:L-phenylalanine catabolic process"/>
    <property type="evidence" value="ECO:0007669"/>
    <property type="project" value="TreeGrafter"/>
</dbReference>
<reference evidence="2 3" key="1">
    <citation type="submission" date="2019-12" db="EMBL/GenBank/DDBJ databases">
        <title>Genomic-based taxomic classification of the family Erythrobacteraceae.</title>
        <authorList>
            <person name="Xu L."/>
        </authorList>
    </citation>
    <scope>NUCLEOTIDE SEQUENCE [LARGE SCALE GENOMIC DNA]</scope>
    <source>
        <strain evidence="2 3">MCCC 1A09965</strain>
    </source>
</reference>
<name>A0A844YLC6_9SPHN</name>
<dbReference type="CDD" id="cd00570">
    <property type="entry name" value="GST_N_family"/>
    <property type="match status" value="1"/>
</dbReference>
<keyword evidence="2" id="KW-0808">Transferase</keyword>
<evidence type="ECO:0000313" key="3">
    <source>
        <dbReference type="Proteomes" id="UP000445582"/>
    </source>
</evidence>
<feature type="domain" description="GST N-terminal" evidence="1">
    <location>
        <begin position="2"/>
        <end position="85"/>
    </location>
</feature>
<evidence type="ECO:0000313" key="2">
    <source>
        <dbReference type="EMBL" id="MXO63828.1"/>
    </source>
</evidence>
<keyword evidence="3" id="KW-1185">Reference proteome</keyword>
<dbReference type="Pfam" id="PF13417">
    <property type="entry name" value="GST_N_3"/>
    <property type="match status" value="1"/>
</dbReference>
<dbReference type="OrthoDB" id="9782992at2"/>
<dbReference type="RefSeq" id="WP_160676779.1">
    <property type="nucleotide sequence ID" value="NZ_WTYN01000003.1"/>
</dbReference>
<dbReference type="GO" id="GO:0016034">
    <property type="term" value="F:maleylacetoacetate isomerase activity"/>
    <property type="evidence" value="ECO:0007669"/>
    <property type="project" value="TreeGrafter"/>
</dbReference>
<dbReference type="EMBL" id="WTYN01000003">
    <property type="protein sequence ID" value="MXO63828.1"/>
    <property type="molecule type" value="Genomic_DNA"/>
</dbReference>
<dbReference type="PANTHER" id="PTHR42673:SF4">
    <property type="entry name" value="MALEYLACETOACETATE ISOMERASE"/>
    <property type="match status" value="1"/>
</dbReference>
<dbReference type="InterPro" id="IPR036249">
    <property type="entry name" value="Thioredoxin-like_sf"/>
</dbReference>
<evidence type="ECO:0000259" key="1">
    <source>
        <dbReference type="PROSITE" id="PS50404"/>
    </source>
</evidence>
<gene>
    <name evidence="2" type="ORF">GRI48_12510</name>
</gene>
<dbReference type="AlphaFoldDB" id="A0A844YLC6"/>
<comment type="caution">
    <text evidence="2">The sequence shown here is derived from an EMBL/GenBank/DDBJ whole genome shotgun (WGS) entry which is preliminary data.</text>
</comment>
<dbReference type="Gene3D" id="1.20.1050.10">
    <property type="match status" value="1"/>
</dbReference>
<dbReference type="GO" id="GO:0004364">
    <property type="term" value="F:glutathione transferase activity"/>
    <property type="evidence" value="ECO:0007669"/>
    <property type="project" value="TreeGrafter"/>
</dbReference>
<organism evidence="2 3">
    <name type="scientific">Qipengyuania oceanensis</name>
    <dbReference type="NCBI Taxonomy" id="1463597"/>
    <lineage>
        <taxon>Bacteria</taxon>
        <taxon>Pseudomonadati</taxon>
        <taxon>Pseudomonadota</taxon>
        <taxon>Alphaproteobacteria</taxon>
        <taxon>Sphingomonadales</taxon>
        <taxon>Erythrobacteraceae</taxon>
        <taxon>Qipengyuania</taxon>
    </lineage>
</organism>
<dbReference type="SUPFAM" id="SSF47616">
    <property type="entry name" value="GST C-terminal domain-like"/>
    <property type="match status" value="1"/>
</dbReference>
<dbReference type="InterPro" id="IPR004045">
    <property type="entry name" value="Glutathione_S-Trfase_N"/>
</dbReference>
<dbReference type="PANTHER" id="PTHR42673">
    <property type="entry name" value="MALEYLACETOACETATE ISOMERASE"/>
    <property type="match status" value="1"/>
</dbReference>
<dbReference type="Proteomes" id="UP000445582">
    <property type="component" value="Unassembled WGS sequence"/>
</dbReference>